<feature type="region of interest" description="Disordered" evidence="3">
    <location>
        <begin position="296"/>
        <end position="456"/>
    </location>
</feature>
<dbReference type="GO" id="GO:0006334">
    <property type="term" value="P:nucleosome assembly"/>
    <property type="evidence" value="ECO:0007669"/>
    <property type="project" value="TreeGrafter"/>
</dbReference>
<reference evidence="4" key="1">
    <citation type="submission" date="2015-07" db="EMBL/GenBank/DDBJ databases">
        <title>MeaNS - Measles Nucleotide Surveillance Program.</title>
        <authorList>
            <person name="Tran T."/>
            <person name="Druce J."/>
        </authorList>
    </citation>
    <scope>NUCLEOTIDE SEQUENCE</scope>
    <source>
        <strain evidence="4">UCB-OBI-ISO-001</strain>
        <tissue evidence="4">Gonad</tissue>
    </source>
</reference>
<dbReference type="AlphaFoldDB" id="A0A0L8FM46"/>
<feature type="compositionally biased region" description="Acidic residues" evidence="3">
    <location>
        <begin position="504"/>
        <end position="521"/>
    </location>
</feature>
<feature type="region of interest" description="Disordered" evidence="3">
    <location>
        <begin position="489"/>
        <end position="521"/>
    </location>
</feature>
<evidence type="ECO:0000256" key="1">
    <source>
        <dbReference type="ARBA" id="ARBA00006461"/>
    </source>
</evidence>
<feature type="compositionally biased region" description="Basic and acidic residues" evidence="3">
    <location>
        <begin position="309"/>
        <end position="335"/>
    </location>
</feature>
<organism evidence="4">
    <name type="scientific">Octopus bimaculoides</name>
    <name type="common">California two-spotted octopus</name>
    <dbReference type="NCBI Taxonomy" id="37653"/>
    <lineage>
        <taxon>Eukaryota</taxon>
        <taxon>Metazoa</taxon>
        <taxon>Spiralia</taxon>
        <taxon>Lophotrochozoa</taxon>
        <taxon>Mollusca</taxon>
        <taxon>Cephalopoda</taxon>
        <taxon>Coleoidea</taxon>
        <taxon>Octopodiformes</taxon>
        <taxon>Octopoda</taxon>
        <taxon>Incirrata</taxon>
        <taxon>Octopodidae</taxon>
        <taxon>Octopus</taxon>
    </lineage>
</organism>
<evidence type="ECO:0000256" key="2">
    <source>
        <dbReference type="ARBA" id="ARBA00023054"/>
    </source>
</evidence>
<feature type="compositionally biased region" description="Basic and acidic residues" evidence="3">
    <location>
        <begin position="134"/>
        <end position="213"/>
    </location>
</feature>
<feature type="region of interest" description="Disordered" evidence="3">
    <location>
        <begin position="76"/>
        <end position="95"/>
    </location>
</feature>
<evidence type="ECO:0000313" key="4">
    <source>
        <dbReference type="EMBL" id="KOF65727.1"/>
    </source>
</evidence>
<dbReference type="GO" id="GO:0003677">
    <property type="term" value="F:DNA binding"/>
    <property type="evidence" value="ECO:0007669"/>
    <property type="project" value="TreeGrafter"/>
</dbReference>
<protein>
    <submittedName>
        <fullName evidence="4">Uncharacterized protein</fullName>
    </submittedName>
</protein>
<sequence length="601" mass="68045">MATPGSNLNLAEFLQLDALPNANHSESVVGAFTCHLHEGQSGDTGNGHARNGVFYVPPAQASPGALATISLENPTGASQALPTSKKYSTQCSAPKKLPKTKVESDVIKRLKEEKEKDLINERITNRIKEQKRLADMKELKKHDRERERLKKEQTKEKIRLEKQSDKSSKLKNVDEKLLSPKMKEKLKEEQLKDKLKRIKLQEKEAESKKETFKIPKGTGNSNSEKGPKTSLSNNNSSKDLKASKSTASAVLSGSKSASDSSASRPNISSKTKKPFNSSTGATPLKFDELMKIALEKAADPKQILNSNRPADRPMTQDEKDRLQRLSSKEYKHTKSSDSSNSRNNNSLKKSTPEIKLKKKEISEKPNKSQRTTNITSENKRTSDSVINQNKNVQKSKEIETDFNSKYKDLESKLKALQDEMKQMKNEKKKQTNPPSKPQPAKHKPSPENCGNANKYTSENNNLLICRPAAKPEEKPLSTWDKIYSGIQKADPVKKPVKRRRVIESDEEEEDDMDGFIDDEPIDDDCQNVSKYIRSIFGYDRRKFKDEDISDIEKMETSFSQQMKEEIRSAKIGRLEDLEDIKREQEELMMLKKRKGKPKGVR</sequence>
<comment type="similarity">
    <text evidence="1">Belongs to the SPT2 family.</text>
</comment>
<dbReference type="EMBL" id="KQ428981">
    <property type="protein sequence ID" value="KOF65727.1"/>
    <property type="molecule type" value="Genomic_DNA"/>
</dbReference>
<dbReference type="OrthoDB" id="6259853at2759"/>
<feature type="compositionally biased region" description="Low complexity" evidence="3">
    <location>
        <begin position="336"/>
        <end position="349"/>
    </location>
</feature>
<feature type="region of interest" description="Disordered" evidence="3">
    <location>
        <begin position="134"/>
        <end position="282"/>
    </location>
</feature>
<proteinExistence type="inferred from homology"/>
<gene>
    <name evidence="4" type="ORF">OCBIM_22014535mg</name>
</gene>
<dbReference type="Pfam" id="PF08243">
    <property type="entry name" value="SPT2"/>
    <property type="match status" value="1"/>
</dbReference>
<feature type="compositionally biased region" description="Polar residues" evidence="3">
    <location>
        <begin position="383"/>
        <end position="392"/>
    </location>
</feature>
<feature type="compositionally biased region" description="Basic and acidic residues" evidence="3">
    <location>
        <begin position="350"/>
        <end position="366"/>
    </location>
</feature>
<evidence type="ECO:0000256" key="3">
    <source>
        <dbReference type="SAM" id="MobiDB-lite"/>
    </source>
</evidence>
<feature type="compositionally biased region" description="Basic and acidic residues" evidence="3">
    <location>
        <begin position="394"/>
        <end position="429"/>
    </location>
</feature>
<name>A0A0L8FM46_OCTBM</name>
<dbReference type="GO" id="GO:0005730">
    <property type="term" value="C:nucleolus"/>
    <property type="evidence" value="ECO:0007669"/>
    <property type="project" value="TreeGrafter"/>
</dbReference>
<dbReference type="PANTHER" id="PTHR22691:SF8">
    <property type="entry name" value="PROTEIN SPT2 HOMOLOG"/>
    <property type="match status" value="1"/>
</dbReference>
<dbReference type="SMART" id="SM00784">
    <property type="entry name" value="SPT2"/>
    <property type="match status" value="1"/>
</dbReference>
<dbReference type="PANTHER" id="PTHR22691">
    <property type="entry name" value="YEAST SPT2-RELATED"/>
    <property type="match status" value="1"/>
</dbReference>
<dbReference type="STRING" id="37653.A0A0L8FM46"/>
<keyword evidence="2" id="KW-0175">Coiled coil</keyword>
<dbReference type="GO" id="GO:0042393">
    <property type="term" value="F:histone binding"/>
    <property type="evidence" value="ECO:0007669"/>
    <property type="project" value="TreeGrafter"/>
</dbReference>
<dbReference type="GO" id="GO:0006360">
    <property type="term" value="P:transcription by RNA polymerase I"/>
    <property type="evidence" value="ECO:0007669"/>
    <property type="project" value="TreeGrafter"/>
</dbReference>
<accession>A0A0L8FM46</accession>
<dbReference type="InterPro" id="IPR013256">
    <property type="entry name" value="Chromatin_SPT2"/>
</dbReference>
<feature type="compositionally biased region" description="Low complexity" evidence="3">
    <location>
        <begin position="230"/>
        <end position="269"/>
    </location>
</feature>
<feature type="compositionally biased region" description="Polar residues" evidence="3">
    <location>
        <begin position="76"/>
        <end position="92"/>
    </location>
</feature>